<reference evidence="1 2" key="1">
    <citation type="journal article" date="2023" name="Microbiol. Resour. Announc.">
        <title>Whole-genome sequence of Pseudomonas yamanorum OLsAu1 isolated from the edible ectomycorrhizal mushroom Lactarius sp. section Deliciosi.</title>
        <authorList>
            <person name="Ramirez-Mendoza R."/>
            <person name="Angeles-Argaiz R.E."/>
            <person name="Hernandez-Oaxaca D."/>
            <person name="Aguirre-Beltran L."/>
            <person name="Almaraz-Suarez J."/>
            <person name="Perez-Moreno J."/>
        </authorList>
    </citation>
    <scope>NUCLEOTIDE SEQUENCE [LARGE SCALE GENOMIC DNA]</scope>
    <source>
        <strain evidence="1 2">OLsAu1</strain>
    </source>
</reference>
<accession>A0ABU1CN79</accession>
<proteinExistence type="predicted"/>
<organism evidence="1 2">
    <name type="scientific">Pseudomonas yamanorum</name>
    <dbReference type="NCBI Taxonomy" id="515393"/>
    <lineage>
        <taxon>Bacteria</taxon>
        <taxon>Pseudomonadati</taxon>
        <taxon>Pseudomonadota</taxon>
        <taxon>Gammaproteobacteria</taxon>
        <taxon>Pseudomonadales</taxon>
        <taxon>Pseudomonadaceae</taxon>
        <taxon>Pseudomonas</taxon>
    </lineage>
</organism>
<name>A0ABU1CN79_9PSED</name>
<comment type="caution">
    <text evidence="1">The sequence shown here is derived from an EMBL/GenBank/DDBJ whole genome shotgun (WGS) entry which is preliminary data.</text>
</comment>
<dbReference type="RefSeq" id="WP_309254524.1">
    <property type="nucleotide sequence ID" value="NZ_JAVGXC010000004.1"/>
</dbReference>
<dbReference type="EMBL" id="JAVGXC010000004">
    <property type="protein sequence ID" value="MDR0188679.1"/>
    <property type="molecule type" value="Genomic_DNA"/>
</dbReference>
<dbReference type="InterPro" id="IPR013783">
    <property type="entry name" value="Ig-like_fold"/>
</dbReference>
<evidence type="ECO:0000313" key="2">
    <source>
        <dbReference type="Proteomes" id="UP001224477"/>
    </source>
</evidence>
<evidence type="ECO:0000313" key="1">
    <source>
        <dbReference type="EMBL" id="MDR0188679.1"/>
    </source>
</evidence>
<sequence>MSAPTVFSPITKIFPQNRPIFLGKGAPGTEITVCQSNTGIGLAKTIVDTNGSWLVRSAVELPAGIYAFTAYTTSTGEYAANTNVYIEANVQPPTPSPPVVPPTDTITPSVPPITPSVPPVTGGTLPYGSAPIVDSPANNEHLTTRQPQLSGRAAPNTDIYAYGKDYNPAYGNVKADANGNWRLPPTQELRLEPDGTAVVIVAQLASDGAGWASPWTTVTYNLSAPTSSALPYGSAPIVDSPANNERLTTRQPQLSGRAAPNTDIYAYGKDYNPAYGNVKADANGNWRIPPTQELRLEPDGTAVVIVAQLASDGAGWASPWTTVTYNLSAPTSSALPYGSAPIVDSPANNERLTTRQPQLSGRAAPNTVIYAYGKDYNPAYGNVKADANGNWRLPPTQDLRLEPDGTAVVIVAQLASDGAGWASPWTTVTYNLSAPTSSALPYGSAPIVDSPANNERLTTRQPQLSGRAAPNTDIYAYGKDYNPAYGNVKADANGNWRIPPTQDLRLEPDGTAVVIVAQLASDGASWASPWATVTYNF</sequence>
<dbReference type="Gene3D" id="2.60.40.10">
    <property type="entry name" value="Immunoglobulins"/>
    <property type="match status" value="4"/>
</dbReference>
<evidence type="ECO:0008006" key="3">
    <source>
        <dbReference type="Google" id="ProtNLM"/>
    </source>
</evidence>
<dbReference type="Proteomes" id="UP001224477">
    <property type="component" value="Unassembled WGS sequence"/>
</dbReference>
<protein>
    <recommendedName>
        <fullName evidence="3">Bacterial Ig-like domain-containing protein</fullName>
    </recommendedName>
</protein>
<keyword evidence="2" id="KW-1185">Reference proteome</keyword>
<gene>
    <name evidence="1" type="ORF">RCO22_06985</name>
</gene>